<keyword evidence="2" id="KW-1185">Reference proteome</keyword>
<evidence type="ECO:0000313" key="1">
    <source>
        <dbReference type="EMBL" id="OSD08726.1"/>
    </source>
</evidence>
<dbReference type="AlphaFoldDB" id="A0A1Y2J5T5"/>
<accession>A0A1Y2J5T5</accession>
<evidence type="ECO:0000313" key="2">
    <source>
        <dbReference type="Proteomes" id="UP000193067"/>
    </source>
</evidence>
<protein>
    <submittedName>
        <fullName evidence="1">Uncharacterized protein</fullName>
    </submittedName>
</protein>
<gene>
    <name evidence="1" type="ORF">PYCCODRAFT_48858</name>
</gene>
<dbReference type="Proteomes" id="UP000193067">
    <property type="component" value="Unassembled WGS sequence"/>
</dbReference>
<dbReference type="EMBL" id="KZ084086">
    <property type="protein sequence ID" value="OSD08726.1"/>
    <property type="molecule type" value="Genomic_DNA"/>
</dbReference>
<organism evidence="1 2">
    <name type="scientific">Trametes coccinea (strain BRFM310)</name>
    <name type="common">Pycnoporus coccineus</name>
    <dbReference type="NCBI Taxonomy" id="1353009"/>
    <lineage>
        <taxon>Eukaryota</taxon>
        <taxon>Fungi</taxon>
        <taxon>Dikarya</taxon>
        <taxon>Basidiomycota</taxon>
        <taxon>Agaricomycotina</taxon>
        <taxon>Agaricomycetes</taxon>
        <taxon>Polyporales</taxon>
        <taxon>Polyporaceae</taxon>
        <taxon>Trametes</taxon>
    </lineage>
</organism>
<reference evidence="1 2" key="1">
    <citation type="journal article" date="2015" name="Biotechnol. Biofuels">
        <title>Enhanced degradation of softwood versus hardwood by the white-rot fungus Pycnoporus coccineus.</title>
        <authorList>
            <person name="Couturier M."/>
            <person name="Navarro D."/>
            <person name="Chevret D."/>
            <person name="Henrissat B."/>
            <person name="Piumi F."/>
            <person name="Ruiz-Duenas F.J."/>
            <person name="Martinez A.T."/>
            <person name="Grigoriev I.V."/>
            <person name="Riley R."/>
            <person name="Lipzen A."/>
            <person name="Berrin J.G."/>
            <person name="Master E.R."/>
            <person name="Rosso M.N."/>
        </authorList>
    </citation>
    <scope>NUCLEOTIDE SEQUENCE [LARGE SCALE GENOMIC DNA]</scope>
    <source>
        <strain evidence="1 2">BRFM310</strain>
    </source>
</reference>
<name>A0A1Y2J5T5_TRAC3</name>
<sequence>MRSRSKSSFGKLFFSCEAFTALALSISSLWPAALPSFWCTTYQRMKRNRIRPRPAVRCKVPVLESWTDPTCLAQAAPDASAGLGARSLPSHTVHLTITAPPALRLCSTARASATICIVFVAIPTPCPLSNLRPRHCVQCARPYYCSSSAAL</sequence>
<proteinExistence type="predicted"/>